<dbReference type="GO" id="GO:0006412">
    <property type="term" value="P:translation"/>
    <property type="evidence" value="ECO:0007669"/>
    <property type="project" value="InterPro"/>
</dbReference>
<keyword evidence="5" id="KW-1185">Reference proteome</keyword>
<dbReference type="GO" id="GO:0003735">
    <property type="term" value="F:structural constituent of ribosome"/>
    <property type="evidence" value="ECO:0007669"/>
    <property type="project" value="InterPro"/>
</dbReference>
<accession>A0A6L2PV42</accession>
<dbReference type="GO" id="GO:1990904">
    <property type="term" value="C:ribonucleoprotein complex"/>
    <property type="evidence" value="ECO:0007669"/>
    <property type="project" value="UniProtKB-KW"/>
</dbReference>
<dbReference type="Proteomes" id="UP000502823">
    <property type="component" value="Unassembled WGS sequence"/>
</dbReference>
<dbReference type="PANTHER" id="PTHR21109">
    <property type="entry name" value="MITOCHONDRIAL 28S RIBOSOMAL PROTEIN S21"/>
    <property type="match status" value="1"/>
</dbReference>
<dbReference type="OrthoDB" id="2501249at2759"/>
<dbReference type="InterPro" id="IPR001911">
    <property type="entry name" value="Ribosomal_bS21"/>
</dbReference>
<dbReference type="FunCoup" id="A0A6L2PV42">
    <property type="interactions" value="505"/>
</dbReference>
<evidence type="ECO:0000313" key="5">
    <source>
        <dbReference type="Proteomes" id="UP000502823"/>
    </source>
</evidence>
<protein>
    <submittedName>
        <fullName evidence="4">Uncharacterized protein</fullName>
    </submittedName>
</protein>
<dbReference type="EMBL" id="BLKM01009380">
    <property type="protein sequence ID" value="GFG36409.1"/>
    <property type="molecule type" value="Genomic_DNA"/>
</dbReference>
<evidence type="ECO:0000313" key="4">
    <source>
        <dbReference type="EMBL" id="GFG36409.1"/>
    </source>
</evidence>
<reference evidence="5" key="1">
    <citation type="submission" date="2020-01" db="EMBL/GenBank/DDBJ databases">
        <title>Draft genome sequence of the Termite Coptotermes fromosanus.</title>
        <authorList>
            <person name="Itakura S."/>
            <person name="Yosikawa Y."/>
            <person name="Umezawa K."/>
        </authorList>
    </citation>
    <scope>NUCLEOTIDE SEQUENCE [LARGE SCALE GENOMIC DNA]</scope>
</reference>
<comment type="caution">
    <text evidence="4">The sequence shown here is derived from an EMBL/GenBank/DDBJ whole genome shotgun (WGS) entry which is preliminary data.</text>
</comment>
<comment type="similarity">
    <text evidence="1">Belongs to the bacterial ribosomal protein bS21 family.</text>
</comment>
<evidence type="ECO:0000256" key="3">
    <source>
        <dbReference type="ARBA" id="ARBA00023274"/>
    </source>
</evidence>
<dbReference type="GO" id="GO:0005840">
    <property type="term" value="C:ribosome"/>
    <property type="evidence" value="ECO:0007669"/>
    <property type="project" value="UniProtKB-KW"/>
</dbReference>
<keyword evidence="3" id="KW-0687">Ribonucleoprotein</keyword>
<gene>
    <name evidence="4" type="ORF">Cfor_01774</name>
</gene>
<dbReference type="InParanoid" id="A0A6L2PV42"/>
<dbReference type="PANTHER" id="PTHR21109:SF0">
    <property type="entry name" value="SMALL RIBOSOMAL SUBUNIT PROTEIN BS21M"/>
    <property type="match status" value="1"/>
</dbReference>
<dbReference type="Pfam" id="PF01165">
    <property type="entry name" value="Ribosomal_S21"/>
    <property type="match status" value="1"/>
</dbReference>
<proteinExistence type="inferred from homology"/>
<dbReference type="NCBIfam" id="TIGR00030">
    <property type="entry name" value="S21p"/>
    <property type="match status" value="1"/>
</dbReference>
<keyword evidence="2" id="KW-0689">Ribosomal protein</keyword>
<organism evidence="4 5">
    <name type="scientific">Coptotermes formosanus</name>
    <name type="common">Formosan subterranean termite</name>
    <dbReference type="NCBI Taxonomy" id="36987"/>
    <lineage>
        <taxon>Eukaryota</taxon>
        <taxon>Metazoa</taxon>
        <taxon>Ecdysozoa</taxon>
        <taxon>Arthropoda</taxon>
        <taxon>Hexapoda</taxon>
        <taxon>Insecta</taxon>
        <taxon>Pterygota</taxon>
        <taxon>Neoptera</taxon>
        <taxon>Polyneoptera</taxon>
        <taxon>Dictyoptera</taxon>
        <taxon>Blattodea</taxon>
        <taxon>Blattoidea</taxon>
        <taxon>Termitoidae</taxon>
        <taxon>Rhinotermitidae</taxon>
        <taxon>Coptotermes</taxon>
    </lineage>
</organism>
<name>A0A6L2PV42_COPFO</name>
<dbReference type="AlphaFoldDB" id="A0A6L2PV42"/>
<sequence>MGLRHQYFIARTVLVRNGNVDEAVRLINRILGKEGIFDQYRRTRYYEKPHKVMWNPE</sequence>
<evidence type="ECO:0000256" key="2">
    <source>
        <dbReference type="ARBA" id="ARBA00022980"/>
    </source>
</evidence>
<evidence type="ECO:0000256" key="1">
    <source>
        <dbReference type="ARBA" id="ARBA00006640"/>
    </source>
</evidence>